<keyword evidence="3 6" id="KW-1133">Transmembrane helix</keyword>
<feature type="transmembrane region" description="Helical" evidence="6">
    <location>
        <begin position="153"/>
        <end position="175"/>
    </location>
</feature>
<evidence type="ECO:0000256" key="4">
    <source>
        <dbReference type="ARBA" id="ARBA00023136"/>
    </source>
</evidence>
<dbReference type="SUPFAM" id="SSF103473">
    <property type="entry name" value="MFS general substrate transporter"/>
    <property type="match status" value="1"/>
</dbReference>
<feature type="transmembrane region" description="Helical" evidence="6">
    <location>
        <begin position="128"/>
        <end position="147"/>
    </location>
</feature>
<evidence type="ECO:0000256" key="3">
    <source>
        <dbReference type="ARBA" id="ARBA00022989"/>
    </source>
</evidence>
<keyword evidence="4 6" id="KW-0472">Membrane</keyword>
<name>A0AAN8IZG9_TRICO</name>
<keyword evidence="2 6" id="KW-0812">Transmembrane</keyword>
<protein>
    <submittedName>
        <fullName evidence="7">MFS-type transporter</fullName>
    </submittedName>
</protein>
<dbReference type="PANTHER" id="PTHR10924">
    <property type="entry name" value="MAJOR FACILITATOR SUPERFAMILY PROTEIN-RELATED"/>
    <property type="match status" value="1"/>
</dbReference>
<evidence type="ECO:0000256" key="5">
    <source>
        <dbReference type="SAM" id="MobiDB-lite"/>
    </source>
</evidence>
<feature type="transmembrane region" description="Helical" evidence="6">
    <location>
        <begin position="104"/>
        <end position="121"/>
    </location>
</feature>
<dbReference type="Gene3D" id="1.20.1250.20">
    <property type="entry name" value="MFS general substrate transporter like domains"/>
    <property type="match status" value="1"/>
</dbReference>
<feature type="transmembrane region" description="Helical" evidence="6">
    <location>
        <begin position="187"/>
        <end position="207"/>
    </location>
</feature>
<organism evidence="7 8">
    <name type="scientific">Trichostrongylus colubriformis</name>
    <name type="common">Black scour worm</name>
    <dbReference type="NCBI Taxonomy" id="6319"/>
    <lineage>
        <taxon>Eukaryota</taxon>
        <taxon>Metazoa</taxon>
        <taxon>Ecdysozoa</taxon>
        <taxon>Nematoda</taxon>
        <taxon>Chromadorea</taxon>
        <taxon>Rhabditida</taxon>
        <taxon>Rhabditina</taxon>
        <taxon>Rhabditomorpha</taxon>
        <taxon>Strongyloidea</taxon>
        <taxon>Trichostrongylidae</taxon>
        <taxon>Trichostrongylus</taxon>
    </lineage>
</organism>
<dbReference type="PANTHER" id="PTHR10924:SF4">
    <property type="entry name" value="GH15861P"/>
    <property type="match status" value="1"/>
</dbReference>
<keyword evidence="8" id="KW-1185">Reference proteome</keyword>
<evidence type="ECO:0000256" key="2">
    <source>
        <dbReference type="ARBA" id="ARBA00022692"/>
    </source>
</evidence>
<comment type="subcellular location">
    <subcellularLocation>
        <location evidence="1">Membrane</location>
        <topology evidence="1">Multi-pass membrane protein</topology>
    </subcellularLocation>
</comment>
<dbReference type="AlphaFoldDB" id="A0AAN8IZG9"/>
<evidence type="ECO:0000256" key="1">
    <source>
        <dbReference type="ARBA" id="ARBA00004141"/>
    </source>
</evidence>
<evidence type="ECO:0000313" key="8">
    <source>
        <dbReference type="Proteomes" id="UP001331761"/>
    </source>
</evidence>
<feature type="transmembrane region" description="Helical" evidence="6">
    <location>
        <begin position="61"/>
        <end position="84"/>
    </location>
</feature>
<dbReference type="InterPro" id="IPR011701">
    <property type="entry name" value="MFS"/>
</dbReference>
<dbReference type="InterPro" id="IPR036259">
    <property type="entry name" value="MFS_trans_sf"/>
</dbReference>
<comment type="caution">
    <text evidence="7">The sequence shown here is derived from an EMBL/GenBank/DDBJ whole genome shotgun (WGS) entry which is preliminary data.</text>
</comment>
<proteinExistence type="predicted"/>
<reference evidence="7 8" key="1">
    <citation type="submission" date="2019-10" db="EMBL/GenBank/DDBJ databases">
        <title>Assembly and Annotation for the nematode Trichostrongylus colubriformis.</title>
        <authorList>
            <person name="Martin J."/>
        </authorList>
    </citation>
    <scope>NUCLEOTIDE SEQUENCE [LARGE SCALE GENOMIC DNA]</scope>
    <source>
        <strain evidence="7">G859</strain>
        <tissue evidence="7">Whole worm</tissue>
    </source>
</reference>
<sequence>MSTESNVKPGSGRVAEVLPVSADKTSPPTDSGSGRDMGIGNDLQLQMERTDMEPRVYKKRWVMLAMFISLSASNGAQWIMYSVIAQIVADFYGVSFAAVDWTSMIYMATYIALFIPAAYLLDKYGLRLSLLLGATGNAVGAWIRMFSTNPDGFWITFVGQSIVGASQMFTLGIPPRLAAVWFGPNEVSTACAAGVFGNQLGIAAGFLVPPLIVRNGTQEEVSTRLTYLFLSSALLNTAIFALIVCFFSARPPTPPSLAQITAQEEKTLDSNFWRTLTKLMLSKNFILLFITYGRSFSDSFFKEL</sequence>
<dbReference type="GO" id="GO:0015232">
    <property type="term" value="F:heme transmembrane transporter activity"/>
    <property type="evidence" value="ECO:0007669"/>
    <property type="project" value="TreeGrafter"/>
</dbReference>
<dbReference type="Pfam" id="PF07690">
    <property type="entry name" value="MFS_1"/>
    <property type="match status" value="1"/>
</dbReference>
<evidence type="ECO:0000313" key="7">
    <source>
        <dbReference type="EMBL" id="KAK5970504.1"/>
    </source>
</evidence>
<dbReference type="FunFam" id="1.20.1250.20:FF:000101">
    <property type="entry name" value="feline leukemia virus subgroup C receptor-related protein 2"/>
    <property type="match status" value="1"/>
</dbReference>
<feature type="region of interest" description="Disordered" evidence="5">
    <location>
        <begin position="1"/>
        <end position="37"/>
    </location>
</feature>
<feature type="compositionally biased region" description="Polar residues" evidence="5">
    <location>
        <begin position="23"/>
        <end position="32"/>
    </location>
</feature>
<dbReference type="InterPro" id="IPR049680">
    <property type="entry name" value="FLVCR1-2_SLC49-like"/>
</dbReference>
<dbReference type="EMBL" id="WIXE01018916">
    <property type="protein sequence ID" value="KAK5970504.1"/>
    <property type="molecule type" value="Genomic_DNA"/>
</dbReference>
<feature type="transmembrane region" description="Helical" evidence="6">
    <location>
        <begin position="227"/>
        <end position="249"/>
    </location>
</feature>
<dbReference type="Proteomes" id="UP001331761">
    <property type="component" value="Unassembled WGS sequence"/>
</dbReference>
<evidence type="ECO:0000256" key="6">
    <source>
        <dbReference type="SAM" id="Phobius"/>
    </source>
</evidence>
<accession>A0AAN8IZG9</accession>
<dbReference type="GO" id="GO:0097037">
    <property type="term" value="P:heme export"/>
    <property type="evidence" value="ECO:0007669"/>
    <property type="project" value="TreeGrafter"/>
</dbReference>
<dbReference type="GO" id="GO:0020037">
    <property type="term" value="F:heme binding"/>
    <property type="evidence" value="ECO:0007669"/>
    <property type="project" value="TreeGrafter"/>
</dbReference>
<dbReference type="GO" id="GO:0016020">
    <property type="term" value="C:membrane"/>
    <property type="evidence" value="ECO:0007669"/>
    <property type="project" value="UniProtKB-SubCell"/>
</dbReference>
<gene>
    <name evidence="7" type="ORF">GCK32_009141</name>
</gene>